<evidence type="ECO:0000313" key="1">
    <source>
        <dbReference type="EMBL" id="KAA0031973.1"/>
    </source>
</evidence>
<dbReference type="PANTHER" id="PTHR45270:SF1">
    <property type="entry name" value="CHAPERONE DNAJ-DOMAIN SUPERFAMILY PROTEIN"/>
    <property type="match status" value="1"/>
</dbReference>
<accession>A0A5A7SNV1</accession>
<dbReference type="SUPFAM" id="SSF46565">
    <property type="entry name" value="Chaperone J-domain"/>
    <property type="match status" value="1"/>
</dbReference>
<dbReference type="AlphaFoldDB" id="A0A5A7SNV1"/>
<organism evidence="1 2">
    <name type="scientific">Cucumis melo var. makuwa</name>
    <name type="common">Oriental melon</name>
    <dbReference type="NCBI Taxonomy" id="1194695"/>
    <lineage>
        <taxon>Eukaryota</taxon>
        <taxon>Viridiplantae</taxon>
        <taxon>Streptophyta</taxon>
        <taxon>Embryophyta</taxon>
        <taxon>Tracheophyta</taxon>
        <taxon>Spermatophyta</taxon>
        <taxon>Magnoliopsida</taxon>
        <taxon>eudicotyledons</taxon>
        <taxon>Gunneridae</taxon>
        <taxon>Pentapetalae</taxon>
        <taxon>rosids</taxon>
        <taxon>fabids</taxon>
        <taxon>Cucurbitales</taxon>
        <taxon>Cucurbitaceae</taxon>
        <taxon>Benincaseae</taxon>
        <taxon>Cucumis</taxon>
    </lineage>
</organism>
<gene>
    <name evidence="1" type="ORF">E6C27_scaffold134G00630</name>
</gene>
<sequence>MDCWSLSLPLDDEFKKLVNRMNPHSAEFRRKLSAVISPFVASASSRKPLQSSDTNTSTSSFCAITGNKSSYPSSTLLEVDSANKRGSLLEVVQAVLVHPDKNMGSPLASESFKKLQCAYESLVVGSLYCNLPVQGSLALAFLMEQ</sequence>
<dbReference type="InterPro" id="IPR036869">
    <property type="entry name" value="J_dom_sf"/>
</dbReference>
<dbReference type="STRING" id="1194695.A0A5A7SNV1"/>
<name>A0A5A7SNV1_CUCMM</name>
<dbReference type="OrthoDB" id="206213at2759"/>
<protein>
    <submittedName>
        <fullName evidence="1">Uncharacterized protein</fullName>
    </submittedName>
</protein>
<evidence type="ECO:0000313" key="2">
    <source>
        <dbReference type="Proteomes" id="UP000321393"/>
    </source>
</evidence>
<proteinExistence type="predicted"/>
<dbReference type="Proteomes" id="UP000321393">
    <property type="component" value="Unassembled WGS sequence"/>
</dbReference>
<dbReference type="EMBL" id="SSTE01021884">
    <property type="protein sequence ID" value="KAA0031973.1"/>
    <property type="molecule type" value="Genomic_DNA"/>
</dbReference>
<reference evidence="1 2" key="1">
    <citation type="submission" date="2019-08" db="EMBL/GenBank/DDBJ databases">
        <title>Draft genome sequences of two oriental melons (Cucumis melo L. var makuwa).</title>
        <authorList>
            <person name="Kwon S.-Y."/>
        </authorList>
    </citation>
    <scope>NUCLEOTIDE SEQUENCE [LARGE SCALE GENOMIC DNA]</scope>
    <source>
        <strain evidence="2">cv. SW 3</strain>
        <tissue evidence="1">Leaf</tissue>
    </source>
</reference>
<dbReference type="InterPro" id="IPR001623">
    <property type="entry name" value="DnaJ_domain"/>
</dbReference>
<dbReference type="PANTHER" id="PTHR45270">
    <property type="entry name" value="OS03G0832900 PROTEIN"/>
    <property type="match status" value="1"/>
</dbReference>
<dbReference type="CDD" id="cd06257">
    <property type="entry name" value="DnaJ"/>
    <property type="match status" value="1"/>
</dbReference>
<comment type="caution">
    <text evidence="1">The sequence shown here is derived from an EMBL/GenBank/DDBJ whole genome shotgun (WGS) entry which is preliminary data.</text>
</comment>